<sequence>MASKMVTETISKLVIKPSSPTPESLRHYNLSSVDQIMPSVYGSLAFFYPDPCKEISTICEELQNSLAKTLSHYYPFAGKLIENDYIDCNDQGVEFVQVRINFPMSDILRTTKSEVADLVFPREVAAGSEDYLVVVQLSQFDCGGIGVGLCVSNKVADASTIVNFMVDWASSARISSHMPTPVLLSDSVFPHGNGISPPPFEPSPNCVARKFLFSAQEIEKLKSMVVESGIDEPTSEEVVAAVLYHSAINCGSSKAAAVLIGRYLLRPLFELSENSVGNMTTFYFCINSQDEKSEFPALVGKIKKAKLKLATLSKEEINYDSQFKDLEKCLSNINNSSFEVYLLSTFCGSPIYEVDFGWGKPIRVTRLISKLKDLLSLMDSPEGGIETLVILDEEKMAKFEKNQLLLSYASLI</sequence>
<proteinExistence type="predicted"/>
<organism evidence="1 2">
    <name type="scientific">Catharanthus roseus</name>
    <name type="common">Madagascar periwinkle</name>
    <name type="synonym">Vinca rosea</name>
    <dbReference type="NCBI Taxonomy" id="4058"/>
    <lineage>
        <taxon>Eukaryota</taxon>
        <taxon>Viridiplantae</taxon>
        <taxon>Streptophyta</taxon>
        <taxon>Embryophyta</taxon>
        <taxon>Tracheophyta</taxon>
        <taxon>Spermatophyta</taxon>
        <taxon>Magnoliopsida</taxon>
        <taxon>eudicotyledons</taxon>
        <taxon>Gunneridae</taxon>
        <taxon>Pentapetalae</taxon>
        <taxon>asterids</taxon>
        <taxon>lamiids</taxon>
        <taxon>Gentianales</taxon>
        <taxon>Apocynaceae</taxon>
        <taxon>Rauvolfioideae</taxon>
        <taxon>Vinceae</taxon>
        <taxon>Catharanthinae</taxon>
        <taxon>Catharanthus</taxon>
    </lineage>
</organism>
<accession>A0ACC0BQN7</accession>
<evidence type="ECO:0000313" key="1">
    <source>
        <dbReference type="EMBL" id="KAI5674955.1"/>
    </source>
</evidence>
<gene>
    <name evidence="1" type="ORF">M9H77_05905</name>
</gene>
<keyword evidence="2" id="KW-1185">Reference proteome</keyword>
<protein>
    <submittedName>
        <fullName evidence="1">Uncharacterized protein</fullName>
    </submittedName>
</protein>
<comment type="caution">
    <text evidence="1">The sequence shown here is derived from an EMBL/GenBank/DDBJ whole genome shotgun (WGS) entry which is preliminary data.</text>
</comment>
<dbReference type="Proteomes" id="UP001060085">
    <property type="component" value="Linkage Group LG02"/>
</dbReference>
<reference evidence="2" key="1">
    <citation type="journal article" date="2023" name="Nat. Plants">
        <title>Single-cell RNA sequencing provides a high-resolution roadmap for understanding the multicellular compartmentation of specialized metabolism.</title>
        <authorList>
            <person name="Sun S."/>
            <person name="Shen X."/>
            <person name="Li Y."/>
            <person name="Li Y."/>
            <person name="Wang S."/>
            <person name="Li R."/>
            <person name="Zhang H."/>
            <person name="Shen G."/>
            <person name="Guo B."/>
            <person name="Wei J."/>
            <person name="Xu J."/>
            <person name="St-Pierre B."/>
            <person name="Chen S."/>
            <person name="Sun C."/>
        </authorList>
    </citation>
    <scope>NUCLEOTIDE SEQUENCE [LARGE SCALE GENOMIC DNA]</scope>
</reference>
<name>A0ACC0BQN7_CATRO</name>
<evidence type="ECO:0000313" key="2">
    <source>
        <dbReference type="Proteomes" id="UP001060085"/>
    </source>
</evidence>
<dbReference type="EMBL" id="CM044702">
    <property type="protein sequence ID" value="KAI5674955.1"/>
    <property type="molecule type" value="Genomic_DNA"/>
</dbReference>